<evidence type="ECO:0000259" key="1">
    <source>
        <dbReference type="Pfam" id="PF00144"/>
    </source>
</evidence>
<evidence type="ECO:0000313" key="2">
    <source>
        <dbReference type="EMBL" id="PSF07555.1"/>
    </source>
</evidence>
<keyword evidence="3" id="KW-1185">Reference proteome</keyword>
<dbReference type="EMBL" id="PXNN01000016">
    <property type="protein sequence ID" value="PSF07555.1"/>
    <property type="molecule type" value="Genomic_DNA"/>
</dbReference>
<dbReference type="Pfam" id="PF00144">
    <property type="entry name" value="Beta-lactamase"/>
    <property type="match status" value="1"/>
</dbReference>
<evidence type="ECO:0000313" key="3">
    <source>
        <dbReference type="Proteomes" id="UP000238385"/>
    </source>
</evidence>
<gene>
    <name evidence="2" type="ORF">C7H08_13735</name>
</gene>
<dbReference type="PANTHER" id="PTHR43283:SF7">
    <property type="entry name" value="BETA-LACTAMASE-RELATED DOMAIN-CONTAINING PROTEIN"/>
    <property type="match status" value="1"/>
</dbReference>
<reference evidence="2 3" key="1">
    <citation type="submission" date="2018-03" db="EMBL/GenBank/DDBJ databases">
        <title>Marinobacter brunus sp. nov., a marine bacterium of Gamma-proteobacteria isolated from the surface seawater of the South China Sea.</title>
        <authorList>
            <person name="Cheng H."/>
            <person name="Wu Y.-H."/>
            <person name="Xamxidin M."/>
            <person name="Xu X.-W."/>
        </authorList>
    </citation>
    <scope>NUCLEOTIDE SEQUENCE [LARGE SCALE GENOMIC DNA]</scope>
    <source>
        <strain evidence="2 3">JCM 30472</strain>
    </source>
</reference>
<name>A0A2T1KBR5_9GAMM</name>
<dbReference type="SUPFAM" id="SSF56601">
    <property type="entry name" value="beta-lactamase/transpeptidase-like"/>
    <property type="match status" value="1"/>
</dbReference>
<dbReference type="InterPro" id="IPR012338">
    <property type="entry name" value="Beta-lactam/transpept-like"/>
</dbReference>
<feature type="domain" description="Beta-lactamase-related" evidence="1">
    <location>
        <begin position="87"/>
        <end position="371"/>
    </location>
</feature>
<proteinExistence type="predicted"/>
<dbReference type="OrthoDB" id="9814204at2"/>
<dbReference type="GO" id="GO:0016787">
    <property type="term" value="F:hydrolase activity"/>
    <property type="evidence" value="ECO:0007669"/>
    <property type="project" value="UniProtKB-KW"/>
</dbReference>
<dbReference type="Gene3D" id="3.40.710.10">
    <property type="entry name" value="DD-peptidase/beta-lactamase superfamily"/>
    <property type="match status" value="1"/>
</dbReference>
<comment type="caution">
    <text evidence="2">The sequence shown here is derived from an EMBL/GenBank/DDBJ whole genome shotgun (WGS) entry which is preliminary data.</text>
</comment>
<protein>
    <submittedName>
        <fullName evidence="2">6-aminohexanoate hydrolase</fullName>
    </submittedName>
</protein>
<dbReference type="PANTHER" id="PTHR43283">
    <property type="entry name" value="BETA-LACTAMASE-RELATED"/>
    <property type="match status" value="1"/>
</dbReference>
<dbReference type="InterPro" id="IPR050789">
    <property type="entry name" value="Diverse_Enzym_Activities"/>
</dbReference>
<organism evidence="2 3">
    <name type="scientific">Marinobacter halophilus</name>
    <dbReference type="NCBI Taxonomy" id="1323740"/>
    <lineage>
        <taxon>Bacteria</taxon>
        <taxon>Pseudomonadati</taxon>
        <taxon>Pseudomonadota</taxon>
        <taxon>Gammaproteobacteria</taxon>
        <taxon>Pseudomonadales</taxon>
        <taxon>Marinobacteraceae</taxon>
        <taxon>Marinobacter</taxon>
    </lineage>
</organism>
<accession>A0A2T1KBR5</accession>
<dbReference type="AlphaFoldDB" id="A0A2T1KBR5"/>
<sequence length="396" mass="43021">MQGFPPPAEKLIMQPESDFFSFPKMRWTVCHIRELMPTKQVSRGIGAPVPLASAPDEGIDAVRFLPLGSDTAMTWRESLFANYTDGLLVLHEGRVVYEHYSGCLSEAGKHAAMSMTKSLTGLLAEILVVEGRLDEGAKVGSIIPELEDSAFGSATVRQVMDMTTGLQYSENYADPNADIWVYSKAASPLPKPEGYVGPNGYFEYLQTVKQDGTHGEAFGYRTINSDALGWIISRVIGKDVAHLLSERIWSRMGAEQDGYMTVDAKGTPFAGGGLSAGLRDLGRVGQLMLSDGVINGEALFPRKVVDNIRAGGDREAFAKAGYSTLAGGSYRSMWWLFHNDHGAFAARGVHGQTIYVDPTADMVIVRFASFPTAANSRIDPTSLPAYQALAEYLMAK</sequence>
<dbReference type="Proteomes" id="UP000238385">
    <property type="component" value="Unassembled WGS sequence"/>
</dbReference>
<keyword evidence="2" id="KW-0378">Hydrolase</keyword>
<dbReference type="InterPro" id="IPR001466">
    <property type="entry name" value="Beta-lactam-related"/>
</dbReference>